<feature type="domain" description="GP-PDE" evidence="1">
    <location>
        <begin position="2"/>
        <end position="239"/>
    </location>
</feature>
<dbReference type="PANTHER" id="PTHR46211">
    <property type="entry name" value="GLYCEROPHOSPHORYL DIESTER PHOSPHODIESTERASE"/>
    <property type="match status" value="1"/>
</dbReference>
<organism evidence="2 3">
    <name type="scientific">Paenibacillus gansuensis</name>
    <dbReference type="NCBI Taxonomy" id="306542"/>
    <lineage>
        <taxon>Bacteria</taxon>
        <taxon>Bacillati</taxon>
        <taxon>Bacillota</taxon>
        <taxon>Bacilli</taxon>
        <taxon>Bacillales</taxon>
        <taxon>Paenibacillaceae</taxon>
        <taxon>Paenibacillus</taxon>
    </lineage>
</organism>
<dbReference type="InterPro" id="IPR030395">
    <property type="entry name" value="GP_PDE_dom"/>
</dbReference>
<accession>A0ABW5PDT2</accession>
<sequence length="243" mass="27445">MNSCAAHRGWSGKAPENTLAAMRLALGEYYVDWMELDVQLTKDGVPVVIHDFTVNRTTNGRGRVKDKTLADIRALDAGSWYSREFAGERVPTLEEVLTLAKGRCKLNIELKNRAGLYPGIESKVAELILAHGMECDTVITSFDVKTIREVRRIHPEMPTGLIIDSRPSDLLQRLREYGADFLSISYKVLTAEFAEEAIRSGFTVMAWTVNEVRDLYRVTKMHPEIIICTNEPDRFKQVMLPNG</sequence>
<protein>
    <submittedName>
        <fullName evidence="2">Glycerophosphodiester phosphodiesterase</fullName>
    </submittedName>
</protein>
<gene>
    <name evidence="2" type="ORF">ACFSUF_12710</name>
</gene>
<name>A0ABW5PDT2_9BACL</name>
<dbReference type="EMBL" id="JBHUME010000008">
    <property type="protein sequence ID" value="MFD2613284.1"/>
    <property type="molecule type" value="Genomic_DNA"/>
</dbReference>
<reference evidence="3" key="1">
    <citation type="journal article" date="2019" name="Int. J. Syst. Evol. Microbiol.">
        <title>The Global Catalogue of Microorganisms (GCM) 10K type strain sequencing project: providing services to taxonomists for standard genome sequencing and annotation.</title>
        <authorList>
            <consortium name="The Broad Institute Genomics Platform"/>
            <consortium name="The Broad Institute Genome Sequencing Center for Infectious Disease"/>
            <person name="Wu L."/>
            <person name="Ma J."/>
        </authorList>
    </citation>
    <scope>NUCLEOTIDE SEQUENCE [LARGE SCALE GENOMIC DNA]</scope>
    <source>
        <strain evidence="3">KCTC 3950</strain>
    </source>
</reference>
<dbReference type="Proteomes" id="UP001597541">
    <property type="component" value="Unassembled WGS sequence"/>
</dbReference>
<evidence type="ECO:0000259" key="1">
    <source>
        <dbReference type="PROSITE" id="PS51704"/>
    </source>
</evidence>
<evidence type="ECO:0000313" key="2">
    <source>
        <dbReference type="EMBL" id="MFD2613284.1"/>
    </source>
</evidence>
<dbReference type="RefSeq" id="WP_377603283.1">
    <property type="nucleotide sequence ID" value="NZ_JBHUME010000008.1"/>
</dbReference>
<dbReference type="SUPFAM" id="SSF51695">
    <property type="entry name" value="PLC-like phosphodiesterases"/>
    <property type="match status" value="1"/>
</dbReference>
<comment type="caution">
    <text evidence="2">The sequence shown here is derived from an EMBL/GenBank/DDBJ whole genome shotgun (WGS) entry which is preliminary data.</text>
</comment>
<dbReference type="PROSITE" id="PS51704">
    <property type="entry name" value="GP_PDE"/>
    <property type="match status" value="1"/>
</dbReference>
<dbReference type="Pfam" id="PF03009">
    <property type="entry name" value="GDPD"/>
    <property type="match status" value="1"/>
</dbReference>
<proteinExistence type="predicted"/>
<dbReference type="InterPro" id="IPR017946">
    <property type="entry name" value="PLC-like_Pdiesterase_TIM-brl"/>
</dbReference>
<dbReference type="PANTHER" id="PTHR46211:SF1">
    <property type="entry name" value="GLYCEROPHOSPHODIESTER PHOSPHODIESTERASE, CYTOPLASMIC"/>
    <property type="match status" value="1"/>
</dbReference>
<evidence type="ECO:0000313" key="3">
    <source>
        <dbReference type="Proteomes" id="UP001597541"/>
    </source>
</evidence>
<dbReference type="Gene3D" id="3.20.20.190">
    <property type="entry name" value="Phosphatidylinositol (PI) phosphodiesterase"/>
    <property type="match status" value="1"/>
</dbReference>
<keyword evidence="3" id="KW-1185">Reference proteome</keyword>